<dbReference type="PANTHER" id="PTHR43142:SF4">
    <property type="entry name" value="CARBOXYLIC ESTER HYDROLASE"/>
    <property type="match status" value="1"/>
</dbReference>
<dbReference type="AlphaFoldDB" id="A0A0Y0K7U2"/>
<dbReference type="Pfam" id="PF00135">
    <property type="entry name" value="COesterase"/>
    <property type="match status" value="1"/>
</dbReference>
<evidence type="ECO:0000313" key="5">
    <source>
        <dbReference type="EMBL" id="AMB48865.1"/>
    </source>
</evidence>
<gene>
    <name evidence="5" type="ORF">FcFDB2_07</name>
</gene>
<name>A0A0Y0K7U2_9HYPO</name>
<keyword evidence="2 3" id="KW-0378">Hydrolase</keyword>
<dbReference type="ESTHER" id="9hypo-a0a0y0k7u2">
    <property type="family name" value="Fungal_carboxylesterase_lipase"/>
</dbReference>
<sequence length="546" mass="61469">MSYRRENYHYAAGPLGYIEGLTVNTNDTPAVHYFGGLPYALPPTGQWRFRSPRKLPAGYTYGTASQPGQFTKGTWVCPQPPSSIPPSPSEVGEDCLQLNIWIPARPEPKDGWPVCFYIHGGFLQVGNANTPPEALVPLLSETAFGAIMVLPSYRLNAFGFLAGRELEAEASARGETVGNMGLWDQRLALEWTYDNIGNFGGNPANITVAGYSAGAYSTFQQLAHELFCEPEEKAVIRRIAMFSNGPGTEPKTPQDVQQQFDEFTTRLDIPLDLKDDVKLAKLREVPYEKMVEVQSEMKISEFRVMADGQFCPSHVMENINNGQFAAKMKSRGITLLNGECQEEHTMYRRWRTPSESFVSVHQRLSADFSPKVTEILMSHYCGPDKTLPQGNKTWREFFGRLYANVQVHLLERGFHNALVQGGLEPGKDILRYRIERRLKCVEEKIPLHLGVTHLTDIPIWLWGAGYQGGLTQEEKESLQGWNESLAQFVNGHEVNWGTVRANEMRRWRSDGKTDVVEDDLWENGIAFWTMVNSHKVGDFARVSGNL</sequence>
<comment type="similarity">
    <text evidence="1 3">Belongs to the type-B carboxylesterase/lipase family.</text>
</comment>
<dbReference type="InterPro" id="IPR019826">
    <property type="entry name" value="Carboxylesterase_B_AS"/>
</dbReference>
<dbReference type="EMBL" id="KU055634">
    <property type="protein sequence ID" value="AMB48865.1"/>
    <property type="molecule type" value="Genomic_DNA"/>
</dbReference>
<dbReference type="InterPro" id="IPR002018">
    <property type="entry name" value="CarbesteraseB"/>
</dbReference>
<dbReference type="GO" id="GO:0016787">
    <property type="term" value="F:hydrolase activity"/>
    <property type="evidence" value="ECO:0007669"/>
    <property type="project" value="UniProtKB-KW"/>
</dbReference>
<dbReference type="PANTHER" id="PTHR43142">
    <property type="entry name" value="CARBOXYLIC ESTER HYDROLASE"/>
    <property type="match status" value="1"/>
</dbReference>
<evidence type="ECO:0000256" key="1">
    <source>
        <dbReference type="ARBA" id="ARBA00005964"/>
    </source>
</evidence>
<evidence type="ECO:0000259" key="4">
    <source>
        <dbReference type="Pfam" id="PF00135"/>
    </source>
</evidence>
<protein>
    <recommendedName>
        <fullName evidence="3">Carboxylic ester hydrolase</fullName>
        <ecNumber evidence="3">3.1.1.-</ecNumber>
    </recommendedName>
</protein>
<accession>A0A0Y0K7U2</accession>
<dbReference type="Gene3D" id="3.40.50.1820">
    <property type="entry name" value="alpha/beta hydrolase"/>
    <property type="match status" value="1"/>
</dbReference>
<dbReference type="PROSITE" id="PS00122">
    <property type="entry name" value="CARBOXYLESTERASE_B_1"/>
    <property type="match status" value="1"/>
</dbReference>
<proteinExistence type="inferred from homology"/>
<feature type="domain" description="Carboxylesterase type B" evidence="4">
    <location>
        <begin position="15"/>
        <end position="495"/>
    </location>
</feature>
<dbReference type="EC" id="3.1.1.-" evidence="3"/>
<organism evidence="5">
    <name type="scientific">Fusarium camptoceras</name>
    <dbReference type="NCBI Taxonomy" id="57143"/>
    <lineage>
        <taxon>Eukaryota</taxon>
        <taxon>Fungi</taxon>
        <taxon>Dikarya</taxon>
        <taxon>Ascomycota</taxon>
        <taxon>Pezizomycotina</taxon>
        <taxon>Sordariomycetes</taxon>
        <taxon>Hypocreomycetidae</taxon>
        <taxon>Hypocreales</taxon>
        <taxon>Nectriaceae</taxon>
        <taxon>Fusarium</taxon>
    </lineage>
</organism>
<dbReference type="InterPro" id="IPR029058">
    <property type="entry name" value="AB_hydrolase_fold"/>
</dbReference>
<evidence type="ECO:0000256" key="3">
    <source>
        <dbReference type="RuleBase" id="RU361235"/>
    </source>
</evidence>
<evidence type="ECO:0000256" key="2">
    <source>
        <dbReference type="ARBA" id="ARBA00022801"/>
    </source>
</evidence>
<reference evidence="5" key="1">
    <citation type="journal article" date="2016" name="PLoS ONE">
        <title>Two horizontally transferred xenobiotic resistance gene clusters associated with detoxification of benzoxazolinones by Fusarium species.</title>
        <authorList>
            <person name="Glenn A.E."/>
            <person name="Davis C.B."/>
            <person name="Gao M."/>
            <person name="Gold S.E."/>
            <person name="Mitchell T.R."/>
            <person name="Proctor R.H."/>
            <person name="Stewart J.E."/>
            <person name="Snook M.E."/>
        </authorList>
    </citation>
    <scope>NUCLEOTIDE SEQUENCE</scope>
    <source>
        <strain evidence="5">NRRL 13381</strain>
    </source>
</reference>
<dbReference type="SUPFAM" id="SSF53474">
    <property type="entry name" value="alpha/beta-Hydrolases"/>
    <property type="match status" value="1"/>
</dbReference>